<accession>A0ABW0JBX1</accession>
<sequence length="156" mass="18116">MGQYGKVACLQADRLQVVFGQQYRVVQVRVDVERVAVYRAEYVVFSEKRNLRRQCEEVEANTRVFEQRAARHVHRRIAEVPLGVKPQHTLRAVEMRPFASKLPARAQQHALVQVLLRNLDATVAVEKYVWFVRYTRIRNVDGPGDRVVQPVGKRKP</sequence>
<dbReference type="Proteomes" id="UP001596103">
    <property type="component" value="Unassembled WGS sequence"/>
</dbReference>
<evidence type="ECO:0000313" key="1">
    <source>
        <dbReference type="EMBL" id="MFC5430395.1"/>
    </source>
</evidence>
<dbReference type="EMBL" id="JBHSMP010000019">
    <property type="protein sequence ID" value="MFC5430395.1"/>
    <property type="molecule type" value="Genomic_DNA"/>
</dbReference>
<gene>
    <name evidence="1" type="ORF">ACFPTO_16515</name>
</gene>
<organism evidence="1 2">
    <name type="scientific">Paraburkholderia denitrificans</name>
    <dbReference type="NCBI Taxonomy" id="694025"/>
    <lineage>
        <taxon>Bacteria</taxon>
        <taxon>Pseudomonadati</taxon>
        <taxon>Pseudomonadota</taxon>
        <taxon>Betaproteobacteria</taxon>
        <taxon>Burkholderiales</taxon>
        <taxon>Burkholderiaceae</taxon>
        <taxon>Paraburkholderia</taxon>
    </lineage>
</organism>
<reference evidence="2" key="1">
    <citation type="journal article" date="2019" name="Int. J. Syst. Evol. Microbiol.">
        <title>The Global Catalogue of Microorganisms (GCM) 10K type strain sequencing project: providing services to taxonomists for standard genome sequencing and annotation.</title>
        <authorList>
            <consortium name="The Broad Institute Genomics Platform"/>
            <consortium name="The Broad Institute Genome Sequencing Center for Infectious Disease"/>
            <person name="Wu L."/>
            <person name="Ma J."/>
        </authorList>
    </citation>
    <scope>NUCLEOTIDE SEQUENCE [LARGE SCALE GENOMIC DNA]</scope>
    <source>
        <strain evidence="2">CCUG 56042</strain>
    </source>
</reference>
<proteinExistence type="predicted"/>
<comment type="caution">
    <text evidence="1">The sequence shown here is derived from an EMBL/GenBank/DDBJ whole genome shotgun (WGS) entry which is preliminary data.</text>
</comment>
<dbReference type="RefSeq" id="WP_377712795.1">
    <property type="nucleotide sequence ID" value="NZ_JBHSMP010000019.1"/>
</dbReference>
<name>A0ABW0JBX1_9BURK</name>
<protein>
    <submittedName>
        <fullName evidence="1">Uncharacterized protein</fullName>
    </submittedName>
</protein>
<evidence type="ECO:0000313" key="2">
    <source>
        <dbReference type="Proteomes" id="UP001596103"/>
    </source>
</evidence>
<keyword evidence="2" id="KW-1185">Reference proteome</keyword>